<name>A0ACB0XU92_MELEN</name>
<sequence>MKPDSVLIFLFFNSILWSLINSVKNNKNQNELIRVEETSKELNKILNNGAESSVALQNEKYRETLKSTTKITKKQLTENNGEKAKLKQKEYMKNYYQQHKKEIKNQYRNYYKIIKKKDYNI</sequence>
<keyword evidence="2" id="KW-1185">Reference proteome</keyword>
<protein>
    <submittedName>
        <fullName evidence="1">Uncharacterized protein</fullName>
    </submittedName>
</protein>
<dbReference type="Proteomes" id="UP001497535">
    <property type="component" value="Unassembled WGS sequence"/>
</dbReference>
<evidence type="ECO:0000313" key="2">
    <source>
        <dbReference type="Proteomes" id="UP001497535"/>
    </source>
</evidence>
<evidence type="ECO:0000313" key="1">
    <source>
        <dbReference type="EMBL" id="CAK5017678.1"/>
    </source>
</evidence>
<comment type="caution">
    <text evidence="1">The sequence shown here is derived from an EMBL/GenBank/DDBJ whole genome shotgun (WGS) entry which is preliminary data.</text>
</comment>
<accession>A0ACB0XU92</accession>
<reference evidence="1" key="1">
    <citation type="submission" date="2023-11" db="EMBL/GenBank/DDBJ databases">
        <authorList>
            <person name="Poullet M."/>
        </authorList>
    </citation>
    <scope>NUCLEOTIDE SEQUENCE</scope>
    <source>
        <strain evidence="1">E1834</strain>
    </source>
</reference>
<gene>
    <name evidence="1" type="ORF">MENTE1834_LOCUS3589</name>
</gene>
<proteinExistence type="predicted"/>
<dbReference type="EMBL" id="CAVMJV010000003">
    <property type="protein sequence ID" value="CAK5017678.1"/>
    <property type="molecule type" value="Genomic_DNA"/>
</dbReference>
<organism evidence="1 2">
    <name type="scientific">Meloidogyne enterolobii</name>
    <name type="common">Root-knot nematode worm</name>
    <name type="synonym">Meloidogyne mayaguensis</name>
    <dbReference type="NCBI Taxonomy" id="390850"/>
    <lineage>
        <taxon>Eukaryota</taxon>
        <taxon>Metazoa</taxon>
        <taxon>Ecdysozoa</taxon>
        <taxon>Nematoda</taxon>
        <taxon>Chromadorea</taxon>
        <taxon>Rhabditida</taxon>
        <taxon>Tylenchina</taxon>
        <taxon>Tylenchomorpha</taxon>
        <taxon>Tylenchoidea</taxon>
        <taxon>Meloidogynidae</taxon>
        <taxon>Meloidogyninae</taxon>
        <taxon>Meloidogyne</taxon>
    </lineage>
</organism>